<accession>A0A1I0VA91</accession>
<dbReference type="Proteomes" id="UP000198642">
    <property type="component" value="Unassembled WGS sequence"/>
</dbReference>
<organism evidence="7 8">
    <name type="scientific">Lentibacillus halodurans</name>
    <dbReference type="NCBI Taxonomy" id="237679"/>
    <lineage>
        <taxon>Bacteria</taxon>
        <taxon>Bacillati</taxon>
        <taxon>Bacillota</taxon>
        <taxon>Bacilli</taxon>
        <taxon>Bacillales</taxon>
        <taxon>Bacillaceae</taxon>
        <taxon>Lentibacillus</taxon>
    </lineage>
</organism>
<dbReference type="EMBL" id="FOJW01000001">
    <property type="protein sequence ID" value="SFA73309.1"/>
    <property type="molecule type" value="Genomic_DNA"/>
</dbReference>
<dbReference type="PANTHER" id="PTHR13710:SF84">
    <property type="entry name" value="ATP-DEPENDENT DNA HELICASE RECS-RELATED"/>
    <property type="match status" value="1"/>
</dbReference>
<name>A0A1I0VA91_9BACI</name>
<proteinExistence type="predicted"/>
<dbReference type="Pfam" id="PF00271">
    <property type="entry name" value="Helicase_C"/>
    <property type="match status" value="1"/>
</dbReference>
<dbReference type="NCBIfam" id="TIGR00614">
    <property type="entry name" value="recQ_fam"/>
    <property type="match status" value="1"/>
</dbReference>
<dbReference type="InterPro" id="IPR011545">
    <property type="entry name" value="DEAD/DEAH_box_helicase_dom"/>
</dbReference>
<dbReference type="GO" id="GO:0009378">
    <property type="term" value="F:four-way junction helicase activity"/>
    <property type="evidence" value="ECO:0007669"/>
    <property type="project" value="TreeGrafter"/>
</dbReference>
<dbReference type="InterPro" id="IPR004589">
    <property type="entry name" value="DNA_helicase_ATP-dep_RecQ"/>
</dbReference>
<dbReference type="SUPFAM" id="SSF52540">
    <property type="entry name" value="P-loop containing nucleoside triphosphate hydrolases"/>
    <property type="match status" value="1"/>
</dbReference>
<dbReference type="Gene3D" id="3.40.50.300">
    <property type="entry name" value="P-loop containing nucleotide triphosphate hydrolases"/>
    <property type="match status" value="2"/>
</dbReference>
<dbReference type="GO" id="GO:0005737">
    <property type="term" value="C:cytoplasm"/>
    <property type="evidence" value="ECO:0007669"/>
    <property type="project" value="TreeGrafter"/>
</dbReference>
<dbReference type="GO" id="GO:0043590">
    <property type="term" value="C:bacterial nucleoid"/>
    <property type="evidence" value="ECO:0007669"/>
    <property type="project" value="TreeGrafter"/>
</dbReference>
<evidence type="ECO:0000313" key="8">
    <source>
        <dbReference type="Proteomes" id="UP000198642"/>
    </source>
</evidence>
<feature type="domain" description="Helicase ATP-binding" evidence="5">
    <location>
        <begin position="27"/>
        <end position="194"/>
    </location>
</feature>
<sequence>MTNQKLKEQLRKQFCISSFRPGQEEIIKDIMHGNDVLGILPTGSGKSLCYQLPASLFEGVTIVVSPLISLMEDQVKQLKATGFKDVVALNSFMTLPEKKSVYRQLNQFKLIYLSPELLQQHELIKQLKHVKIDLFVIDEAHCISQWGHEFRPDYLRLGKVLGELNNPTVLALSATATKEVQQDIISSLNRYEMIGHIYPMDRENITFTVQKVNDDREKQDVMVKIFKRYRVPTLIYFSSRRKTEEMAAFLSESLPSQRVAFYHGAMDQLDRITIQQQFMNDQLDIICCTSAFGMGINKQNIRLILHYHFPMQIESFLQEVGRAGRDGKSSISLLLYSPGDEAIPNSIIENELPPKENLNNLFSKLYRSYFHYQQLPSTEQLLETLQLNEIQWRFLNYQMEKHGMIKGNQLIYHKEDWQQTIEKIGCLVETRTVSKERKLYEMISSIHEENCLRETLYNSFQDDYKTPLYMCCSNCGFSFENWEPEQTRTDDQKDFSWDTKLKKILFIGDHDDETA</sequence>
<dbReference type="FunFam" id="3.40.50.300:FF:001389">
    <property type="entry name" value="ATP-dependent DNA helicase RecQ"/>
    <property type="match status" value="1"/>
</dbReference>
<dbReference type="STRING" id="237679.SAMN04488072_101290"/>
<dbReference type="GO" id="GO:0016787">
    <property type="term" value="F:hydrolase activity"/>
    <property type="evidence" value="ECO:0007669"/>
    <property type="project" value="UniProtKB-KW"/>
</dbReference>
<keyword evidence="1" id="KW-0547">Nucleotide-binding</keyword>
<evidence type="ECO:0000256" key="3">
    <source>
        <dbReference type="ARBA" id="ARBA00022806"/>
    </source>
</evidence>
<keyword evidence="2" id="KW-0378">Hydrolase</keyword>
<dbReference type="GO" id="GO:0043138">
    <property type="term" value="F:3'-5' DNA helicase activity"/>
    <property type="evidence" value="ECO:0007669"/>
    <property type="project" value="TreeGrafter"/>
</dbReference>
<dbReference type="GO" id="GO:0006281">
    <property type="term" value="P:DNA repair"/>
    <property type="evidence" value="ECO:0007669"/>
    <property type="project" value="TreeGrafter"/>
</dbReference>
<feature type="domain" description="Helicase C-terminal" evidence="6">
    <location>
        <begin position="217"/>
        <end position="383"/>
    </location>
</feature>
<evidence type="ECO:0000259" key="6">
    <source>
        <dbReference type="PROSITE" id="PS51194"/>
    </source>
</evidence>
<protein>
    <submittedName>
        <fullName evidence="7">ATP-dependent DNA helicase RecQ</fullName>
    </submittedName>
</protein>
<evidence type="ECO:0000313" key="7">
    <source>
        <dbReference type="EMBL" id="SFA73309.1"/>
    </source>
</evidence>
<dbReference type="AlphaFoldDB" id="A0A1I0VA91"/>
<dbReference type="InterPro" id="IPR014001">
    <property type="entry name" value="Helicase_ATP-bd"/>
</dbReference>
<dbReference type="PANTHER" id="PTHR13710">
    <property type="entry name" value="DNA HELICASE RECQ FAMILY MEMBER"/>
    <property type="match status" value="1"/>
</dbReference>
<dbReference type="GO" id="GO:0030894">
    <property type="term" value="C:replisome"/>
    <property type="evidence" value="ECO:0007669"/>
    <property type="project" value="TreeGrafter"/>
</dbReference>
<dbReference type="PROSITE" id="PS51194">
    <property type="entry name" value="HELICASE_CTER"/>
    <property type="match status" value="1"/>
</dbReference>
<evidence type="ECO:0000256" key="1">
    <source>
        <dbReference type="ARBA" id="ARBA00022741"/>
    </source>
</evidence>
<keyword evidence="4" id="KW-0067">ATP-binding</keyword>
<gene>
    <name evidence="7" type="ORF">SAMN04488072_101290</name>
</gene>
<dbReference type="PROSITE" id="PS51192">
    <property type="entry name" value="HELICASE_ATP_BIND_1"/>
    <property type="match status" value="1"/>
</dbReference>
<keyword evidence="3 7" id="KW-0347">Helicase</keyword>
<dbReference type="SMART" id="SM00490">
    <property type="entry name" value="HELICc"/>
    <property type="match status" value="1"/>
</dbReference>
<evidence type="ECO:0000259" key="5">
    <source>
        <dbReference type="PROSITE" id="PS51192"/>
    </source>
</evidence>
<dbReference type="InterPro" id="IPR027417">
    <property type="entry name" value="P-loop_NTPase"/>
</dbReference>
<dbReference type="GO" id="GO:0003676">
    <property type="term" value="F:nucleic acid binding"/>
    <property type="evidence" value="ECO:0007669"/>
    <property type="project" value="InterPro"/>
</dbReference>
<dbReference type="CDD" id="cd17920">
    <property type="entry name" value="DEXHc_RecQ"/>
    <property type="match status" value="1"/>
</dbReference>
<dbReference type="InterPro" id="IPR001650">
    <property type="entry name" value="Helicase_C-like"/>
</dbReference>
<dbReference type="Pfam" id="PF00270">
    <property type="entry name" value="DEAD"/>
    <property type="match status" value="1"/>
</dbReference>
<reference evidence="7 8" key="1">
    <citation type="submission" date="2016-10" db="EMBL/GenBank/DDBJ databases">
        <authorList>
            <person name="de Groot N.N."/>
        </authorList>
    </citation>
    <scope>NUCLEOTIDE SEQUENCE [LARGE SCALE GENOMIC DNA]</scope>
    <source>
        <strain evidence="7 8">CGMCC 1.3702</strain>
    </source>
</reference>
<evidence type="ECO:0000256" key="2">
    <source>
        <dbReference type="ARBA" id="ARBA00022801"/>
    </source>
</evidence>
<keyword evidence="8" id="KW-1185">Reference proteome</keyword>
<evidence type="ECO:0000256" key="4">
    <source>
        <dbReference type="ARBA" id="ARBA00022840"/>
    </source>
</evidence>
<dbReference type="SMART" id="SM00487">
    <property type="entry name" value="DEXDc"/>
    <property type="match status" value="1"/>
</dbReference>
<dbReference type="GO" id="GO:0006310">
    <property type="term" value="P:DNA recombination"/>
    <property type="evidence" value="ECO:0007669"/>
    <property type="project" value="InterPro"/>
</dbReference>
<dbReference type="GO" id="GO:0005524">
    <property type="term" value="F:ATP binding"/>
    <property type="evidence" value="ECO:0007669"/>
    <property type="project" value="UniProtKB-KW"/>
</dbReference>